<dbReference type="Proteomes" id="UP000012062">
    <property type="component" value="Unassembled WGS sequence"/>
</dbReference>
<sequence length="70" mass="7659">MRGSIPSPLWGGLGWGALFAKNSYAISLLLREEIEGGGTRLGTDRDRSSRHKARKVAATEYDGRRAQTLV</sequence>
<feature type="compositionally biased region" description="Basic and acidic residues" evidence="1">
    <location>
        <begin position="61"/>
        <end position="70"/>
    </location>
</feature>
<dbReference type="STRING" id="1297569.MESS2_650072"/>
<evidence type="ECO:0000313" key="3">
    <source>
        <dbReference type="Proteomes" id="UP000012062"/>
    </source>
</evidence>
<dbReference type="AlphaFoldDB" id="M5EUG7"/>
<comment type="caution">
    <text evidence="2">The sequence shown here is derived from an EMBL/GenBank/DDBJ whole genome shotgun (WGS) entry which is preliminary data.</text>
</comment>
<gene>
    <name evidence="2" type="ORF">MESS2_650072</name>
</gene>
<feature type="region of interest" description="Disordered" evidence="1">
    <location>
        <begin position="38"/>
        <end position="70"/>
    </location>
</feature>
<name>M5EUG7_9HYPH</name>
<proteinExistence type="predicted"/>
<protein>
    <submittedName>
        <fullName evidence="2">Uncharacterized protein</fullName>
    </submittedName>
</protein>
<dbReference type="EMBL" id="CAUM01000134">
    <property type="protein sequence ID" value="CCV07847.1"/>
    <property type="molecule type" value="Genomic_DNA"/>
</dbReference>
<keyword evidence="3" id="KW-1185">Reference proteome</keyword>
<evidence type="ECO:0000256" key="1">
    <source>
        <dbReference type="SAM" id="MobiDB-lite"/>
    </source>
</evidence>
<reference evidence="2 3" key="1">
    <citation type="submission" date="2013-02" db="EMBL/GenBank/DDBJ databases">
        <authorList>
            <person name="Genoscope - CEA"/>
        </authorList>
    </citation>
    <scope>NUCLEOTIDE SEQUENCE [LARGE SCALE GENOMIC DNA]</scope>
    <source>
        <strain evidence="2 3">STM 2683</strain>
    </source>
</reference>
<accession>M5EUG7</accession>
<organism evidence="2 3">
    <name type="scientific">Mesorhizobium metallidurans STM 2683</name>
    <dbReference type="NCBI Taxonomy" id="1297569"/>
    <lineage>
        <taxon>Bacteria</taxon>
        <taxon>Pseudomonadati</taxon>
        <taxon>Pseudomonadota</taxon>
        <taxon>Alphaproteobacteria</taxon>
        <taxon>Hyphomicrobiales</taxon>
        <taxon>Phyllobacteriaceae</taxon>
        <taxon>Mesorhizobium</taxon>
    </lineage>
</organism>
<evidence type="ECO:0000313" key="2">
    <source>
        <dbReference type="EMBL" id="CCV07847.1"/>
    </source>
</evidence>